<gene>
    <name evidence="1" type="ORF">LCGC14_2049110</name>
</gene>
<name>A0A0F9H312_9ZZZZ</name>
<reference evidence="1" key="1">
    <citation type="journal article" date="2015" name="Nature">
        <title>Complex archaea that bridge the gap between prokaryotes and eukaryotes.</title>
        <authorList>
            <person name="Spang A."/>
            <person name="Saw J.H."/>
            <person name="Jorgensen S.L."/>
            <person name="Zaremba-Niedzwiedzka K."/>
            <person name="Martijn J."/>
            <person name="Lind A.E."/>
            <person name="van Eijk R."/>
            <person name="Schleper C."/>
            <person name="Guy L."/>
            <person name="Ettema T.J."/>
        </authorList>
    </citation>
    <scope>NUCLEOTIDE SEQUENCE</scope>
</reference>
<proteinExistence type="predicted"/>
<protein>
    <submittedName>
        <fullName evidence="1">Uncharacterized protein</fullName>
    </submittedName>
</protein>
<sequence>MLRTITIGSSIYVQGIFVKMLAGGRMAVQVDGKIFEGKPV</sequence>
<evidence type="ECO:0000313" key="1">
    <source>
        <dbReference type="EMBL" id="KKL76015.1"/>
    </source>
</evidence>
<accession>A0A0F9H312</accession>
<comment type="caution">
    <text evidence="1">The sequence shown here is derived from an EMBL/GenBank/DDBJ whole genome shotgun (WGS) entry which is preliminary data.</text>
</comment>
<organism evidence="1">
    <name type="scientific">marine sediment metagenome</name>
    <dbReference type="NCBI Taxonomy" id="412755"/>
    <lineage>
        <taxon>unclassified sequences</taxon>
        <taxon>metagenomes</taxon>
        <taxon>ecological metagenomes</taxon>
    </lineage>
</organism>
<dbReference type="AlphaFoldDB" id="A0A0F9H312"/>
<dbReference type="EMBL" id="LAZR01024184">
    <property type="protein sequence ID" value="KKL76015.1"/>
    <property type="molecule type" value="Genomic_DNA"/>
</dbReference>